<feature type="region of interest" description="Disordered" evidence="1">
    <location>
        <begin position="79"/>
        <end position="115"/>
    </location>
</feature>
<evidence type="ECO:0000313" key="4">
    <source>
        <dbReference type="EMBL" id="STX35399.1"/>
    </source>
</evidence>
<accession>A0A378ILG5</accession>
<dbReference type="EMBL" id="UGNX01000001">
    <property type="protein sequence ID" value="STX35770.1"/>
    <property type="molecule type" value="Genomic_DNA"/>
</dbReference>
<sequence>MLLMTPAKELPIVIEKSQEEVDQIVALVHSSNLPECTKPFVIGCINLASWIPRALIEHKITVSNLKRLIFDKTTKHHDKSLKVEQNNTAAEEPAPSQSNDESNEPKEPTGHGRLPHTAYINAQEHTIALESLSAGQLCPHHCGGRLYSINPGILINIKGQNLASVNKYWIEKLRCALCNEIFSANIPAHVHQEKYHPSFKAMLALQKYYMAMPFHRQEYFQSLIGFPIPSSTQWQLMEELAGCALLVFPALEELAANGSLIHNDDTVLRIVDTIRHNRLNPDKKRTGMYTTGILAQNGAHKIALFYNSQRHSGENMERLLNKRHKNNGKVIQMCDALSHNIPVTHDTIVCNCLSHGFRKFEELQTFYPEHCLPIMKWLSIPFKMDEESKQLGHDEQQRLVYHQKYSKTAMLEARAYMEKLLSSKQVEPNDSLGKAIKYMLKHWERLTRFLQIPGAPIHNNDLERGLKIPIRGRNTWFFYKTEYGAMVGGVLTSIIYTCELSGINPFEYLVALQVYKDQIVKEPQAWLPWNYENTLASLESSLAA</sequence>
<evidence type="ECO:0000313" key="3">
    <source>
        <dbReference type="EMBL" id="KTC83039.1"/>
    </source>
</evidence>
<dbReference type="PANTHER" id="PTHR33678:SF2">
    <property type="match status" value="1"/>
</dbReference>
<dbReference type="EMBL" id="UGNX01000001">
    <property type="protein sequence ID" value="STX35399.1"/>
    <property type="molecule type" value="Genomic_DNA"/>
</dbReference>
<protein>
    <submittedName>
        <fullName evidence="3 5">Transposase</fullName>
    </submittedName>
</protein>
<evidence type="ECO:0000313" key="8">
    <source>
        <dbReference type="Proteomes" id="UP000255316"/>
    </source>
</evidence>
<dbReference type="STRING" id="28085.Lcin_2411"/>
<gene>
    <name evidence="3" type="ORF">Lcin_2411</name>
    <name evidence="4" type="ORF">NCTC12438_02014</name>
    <name evidence="5" type="ORF">NCTC12438_02398</name>
    <name evidence="6" type="ORF">NCTC12438_02550</name>
</gene>
<evidence type="ECO:0000256" key="1">
    <source>
        <dbReference type="SAM" id="MobiDB-lite"/>
    </source>
</evidence>
<dbReference type="Proteomes" id="UP000054854">
    <property type="component" value="Unassembled WGS sequence"/>
</dbReference>
<dbReference type="EMBL" id="LNXX01000043">
    <property type="protein sequence ID" value="KTC83039.1"/>
    <property type="molecule type" value="Genomic_DNA"/>
</dbReference>
<evidence type="ECO:0000313" key="5">
    <source>
        <dbReference type="EMBL" id="STX35770.1"/>
    </source>
</evidence>
<dbReference type="PROSITE" id="PS00028">
    <property type="entry name" value="ZINC_FINGER_C2H2_1"/>
    <property type="match status" value="1"/>
</dbReference>
<organism evidence="5 8">
    <name type="scientific">Legionella cincinnatiensis</name>
    <dbReference type="NCBI Taxonomy" id="28085"/>
    <lineage>
        <taxon>Bacteria</taxon>
        <taxon>Pseudomonadati</taxon>
        <taxon>Pseudomonadota</taxon>
        <taxon>Gammaproteobacteria</taxon>
        <taxon>Legionellales</taxon>
        <taxon>Legionellaceae</taxon>
        <taxon>Legionella</taxon>
    </lineage>
</organism>
<feature type="domain" description="C2H2-type" evidence="2">
    <location>
        <begin position="175"/>
        <end position="196"/>
    </location>
</feature>
<evidence type="ECO:0000259" key="2">
    <source>
        <dbReference type="PROSITE" id="PS00028"/>
    </source>
</evidence>
<evidence type="ECO:0000313" key="6">
    <source>
        <dbReference type="EMBL" id="STX35922.1"/>
    </source>
</evidence>
<dbReference type="AlphaFoldDB" id="A0A378ILG5"/>
<dbReference type="InterPro" id="IPR013087">
    <property type="entry name" value="Znf_C2H2_type"/>
</dbReference>
<reference evidence="3 7" key="1">
    <citation type="submission" date="2015-11" db="EMBL/GenBank/DDBJ databases">
        <title>Genomic analysis of 38 Legionella species identifies large and diverse effector repertoires.</title>
        <authorList>
            <person name="Burstein D."/>
            <person name="Amaro F."/>
            <person name="Zusman T."/>
            <person name="Lifshitz Z."/>
            <person name="Cohen O."/>
            <person name="Gilbert J.A."/>
            <person name="Pupko T."/>
            <person name="Shuman H.A."/>
            <person name="Segal G."/>
        </authorList>
    </citation>
    <scope>NUCLEOTIDE SEQUENCE [LARGE SCALE GENOMIC DNA]</scope>
    <source>
        <strain evidence="3 7">CDC#72-OH-14</strain>
    </source>
</reference>
<dbReference type="InterPro" id="IPR004291">
    <property type="entry name" value="Transposase_IS66_central"/>
</dbReference>
<keyword evidence="7" id="KW-1185">Reference proteome</keyword>
<name>A0A378ILG5_9GAMM</name>
<feature type="compositionally biased region" description="Polar residues" evidence="1">
    <location>
        <begin position="83"/>
        <end position="100"/>
    </location>
</feature>
<dbReference type="InterPro" id="IPR052344">
    <property type="entry name" value="Transposase-related"/>
</dbReference>
<dbReference type="Proteomes" id="UP000255316">
    <property type="component" value="Unassembled WGS sequence"/>
</dbReference>
<dbReference type="EMBL" id="UGNX01000001">
    <property type="protein sequence ID" value="STX35922.1"/>
    <property type="molecule type" value="Genomic_DNA"/>
</dbReference>
<evidence type="ECO:0000313" key="7">
    <source>
        <dbReference type="Proteomes" id="UP000054854"/>
    </source>
</evidence>
<dbReference type="Pfam" id="PF03050">
    <property type="entry name" value="DDE_Tnp_IS66"/>
    <property type="match status" value="1"/>
</dbReference>
<proteinExistence type="predicted"/>
<reference evidence="5 8" key="2">
    <citation type="submission" date="2018-06" db="EMBL/GenBank/DDBJ databases">
        <authorList>
            <consortium name="Pathogen Informatics"/>
            <person name="Doyle S."/>
        </authorList>
    </citation>
    <scope>NUCLEOTIDE SEQUENCE [LARGE SCALE GENOMIC DNA]</scope>
    <source>
        <strain evidence="5 8">NCTC12438</strain>
    </source>
</reference>
<dbReference type="PANTHER" id="PTHR33678">
    <property type="entry name" value="BLL1576 PROTEIN"/>
    <property type="match status" value="1"/>
</dbReference>